<dbReference type="InterPro" id="IPR052701">
    <property type="entry name" value="GAG_Ulvan_Degrading_Sulfatases"/>
</dbReference>
<dbReference type="PANTHER" id="PTHR43751:SF3">
    <property type="entry name" value="SULFATASE N-TERMINAL DOMAIN-CONTAINING PROTEIN"/>
    <property type="match status" value="1"/>
</dbReference>
<dbReference type="Gene3D" id="3.30.1120.10">
    <property type="match status" value="1"/>
</dbReference>
<dbReference type="OrthoDB" id="9766107at2"/>
<keyword evidence="1" id="KW-1133">Transmembrane helix</keyword>
<dbReference type="InterPro" id="IPR000917">
    <property type="entry name" value="Sulfatase_N"/>
</dbReference>
<feature type="transmembrane region" description="Helical" evidence="1">
    <location>
        <begin position="59"/>
        <end position="85"/>
    </location>
</feature>
<gene>
    <name evidence="3" type="ORF">E3U44_08275</name>
</gene>
<keyword evidence="1" id="KW-0812">Transmembrane</keyword>
<dbReference type="Pfam" id="PF00884">
    <property type="entry name" value="Sulfatase"/>
    <property type="match status" value="1"/>
</dbReference>
<keyword evidence="1" id="KW-0472">Membrane</keyword>
<keyword evidence="4" id="KW-1185">Reference proteome</keyword>
<feature type="transmembrane region" description="Helical" evidence="1">
    <location>
        <begin position="146"/>
        <end position="164"/>
    </location>
</feature>
<dbReference type="KEGG" id="nwr:E3U44_08275"/>
<evidence type="ECO:0000259" key="2">
    <source>
        <dbReference type="Pfam" id="PF00884"/>
    </source>
</evidence>
<organism evidence="3 4">
    <name type="scientific">Nitrosococcus wardiae</name>
    <dbReference type="NCBI Taxonomy" id="1814290"/>
    <lineage>
        <taxon>Bacteria</taxon>
        <taxon>Pseudomonadati</taxon>
        <taxon>Pseudomonadota</taxon>
        <taxon>Gammaproteobacteria</taxon>
        <taxon>Chromatiales</taxon>
        <taxon>Chromatiaceae</taxon>
        <taxon>Nitrosococcus</taxon>
    </lineage>
</organism>
<sequence>MEVTEAISTGVIAALLSSAAWTLLLLLKSLNDFSRTGPQLKTEVLNYYARYSLFSLGRLGLWSWLLSFFIASSGVLLYGCASMLFNLRFDLLSACSAAFISLIVIVAGRFLFVLLYSPAVIAASYHYRLSRLYPLWRLLSPYRLRILLNSVLLISTTLIAISIYKVGSLFQYSLLVGSATIIFSMGLIRWSEQRRLESEELRRRNSEAERPNIVMIGCDTLRSDRLGVANYCRSLTPTIDQFAKKGYQFTNCYVPCARTAPSLISWMTGMWPHRYGVRDNFISDEETWIPAEGLPRLLINAGYRTGAISDWTGGDLGKFLLGFERLDLPTDQWNIKYLLRQGPKDIRLFLSLFVHNPLGKIFLPEIYYLAGVPLTRKVGRDAREMLSEFADDDKPFFLNIFIAATHPPFGSEYPYYTLFSDRAYKGESKFVMARLTDPFEIIQRQGEAREEFDLDQIIDLYDGCVKSFDDEVKCILDHLHDCGLKENTIVVIYSDHGMEFFEHETWGQGNSIFSDLSSKVPFIMVDPRKKGGKVIPEVVRSVDLVPTLLDLAEIKNPGSMDGVSLVPFIEGMVNIPTLPAFNETGVWLTDLPCMPKDHLRYPHLMELLEVPDKQSGTLAIKPEFRDLIIIAKDRMVRMGPWKLTYQPLTSGALFKLFNLISDPDCRQNVYDQYPEIAEDLKQRLIAWMLEDPVYRRWQDKANLNVCSQASHSQASQMMSGHV</sequence>
<dbReference type="CDD" id="cd16148">
    <property type="entry name" value="sulfatase_like"/>
    <property type="match status" value="1"/>
</dbReference>
<reference evidence="3 4" key="1">
    <citation type="submission" date="2019-03" db="EMBL/GenBank/DDBJ databases">
        <title>The genome sequence of Nitrosococcus wardiae strain D1FHST reveals the archetypal metabolic capacity of ammonia-oxidizing Gammaproteobacteria.</title>
        <authorList>
            <person name="Wang L."/>
            <person name="Lim C.K."/>
            <person name="Hanson T.E."/>
            <person name="Dang H."/>
            <person name="Klotz M.G."/>
        </authorList>
    </citation>
    <scope>NUCLEOTIDE SEQUENCE [LARGE SCALE GENOMIC DNA]</scope>
    <source>
        <strain evidence="3 4">D1FHS</strain>
    </source>
</reference>
<evidence type="ECO:0000256" key="1">
    <source>
        <dbReference type="SAM" id="Phobius"/>
    </source>
</evidence>
<dbReference type="PANTHER" id="PTHR43751">
    <property type="entry name" value="SULFATASE"/>
    <property type="match status" value="1"/>
</dbReference>
<feature type="transmembrane region" description="Helical" evidence="1">
    <location>
        <begin position="97"/>
        <end position="125"/>
    </location>
</feature>
<feature type="transmembrane region" description="Helical" evidence="1">
    <location>
        <begin position="6"/>
        <end position="27"/>
    </location>
</feature>
<dbReference type="SUPFAM" id="SSF53649">
    <property type="entry name" value="Alkaline phosphatase-like"/>
    <property type="match status" value="1"/>
</dbReference>
<name>A0A4P7C0W4_9GAMM</name>
<feature type="domain" description="Sulfatase N-terminal" evidence="2">
    <location>
        <begin position="211"/>
        <end position="553"/>
    </location>
</feature>
<evidence type="ECO:0000313" key="3">
    <source>
        <dbReference type="EMBL" id="QBQ54502.1"/>
    </source>
</evidence>
<dbReference type="Proteomes" id="UP000294325">
    <property type="component" value="Chromosome"/>
</dbReference>
<dbReference type="Gene3D" id="3.40.720.10">
    <property type="entry name" value="Alkaline Phosphatase, subunit A"/>
    <property type="match status" value="1"/>
</dbReference>
<dbReference type="AlphaFoldDB" id="A0A4P7C0W4"/>
<accession>A0A4P7C0W4</accession>
<dbReference type="InterPro" id="IPR017850">
    <property type="entry name" value="Alkaline_phosphatase_core_sf"/>
</dbReference>
<feature type="transmembrane region" description="Helical" evidence="1">
    <location>
        <begin position="170"/>
        <end position="188"/>
    </location>
</feature>
<dbReference type="EMBL" id="CP038033">
    <property type="protein sequence ID" value="QBQ54502.1"/>
    <property type="molecule type" value="Genomic_DNA"/>
</dbReference>
<dbReference type="RefSeq" id="WP_134357699.1">
    <property type="nucleotide sequence ID" value="NZ_CP038033.1"/>
</dbReference>
<proteinExistence type="predicted"/>
<evidence type="ECO:0000313" key="4">
    <source>
        <dbReference type="Proteomes" id="UP000294325"/>
    </source>
</evidence>
<protein>
    <recommendedName>
        <fullName evidence="2">Sulfatase N-terminal domain-containing protein</fullName>
    </recommendedName>
</protein>